<sequence length="256" mass="27958">MSRKLSPFGLYVVGAGPGNPELLTLMAFKVLKKADVILYDNLSNDELLKIAPKTCKMVYVGKQPYRNCTPQEKINDLIVKYTKAYSTVVRLKGGDPFIFGRGFEELLFAEEHGIRAQYIPGISSMQGAGFVDIPLTHRGISESLWAITGTKRDGSLSNDLKCAMKSSATVVIYMGMKKLAEIANTYNEAGLGHIPAAIIQQVTTPHQKHTTCEVKDLQEAAFKAGLSNPAIIIIGDVVQARAFIANKQFNEHAIAV</sequence>
<dbReference type="GO" id="GO:0019354">
    <property type="term" value="P:siroheme biosynthetic process"/>
    <property type="evidence" value="ECO:0007669"/>
    <property type="project" value="InterPro"/>
</dbReference>
<dbReference type="InterPro" id="IPR000878">
    <property type="entry name" value="4pyrrol_Mease"/>
</dbReference>
<organism evidence="10 11">
    <name type="scientific">Pedobacter rhizosphaerae</name>
    <dbReference type="NCBI Taxonomy" id="390241"/>
    <lineage>
        <taxon>Bacteria</taxon>
        <taxon>Pseudomonadati</taxon>
        <taxon>Bacteroidota</taxon>
        <taxon>Sphingobacteriia</taxon>
        <taxon>Sphingobacteriales</taxon>
        <taxon>Sphingobacteriaceae</taxon>
        <taxon>Pedobacter</taxon>
    </lineage>
</organism>
<dbReference type="RefSeq" id="WP_090882643.1">
    <property type="nucleotide sequence ID" value="NZ_FOGG01000006.1"/>
</dbReference>
<keyword evidence="3 8" id="KW-0489">Methyltransferase</keyword>
<dbReference type="Gene3D" id="3.30.950.10">
    <property type="entry name" value="Methyltransferase, Cobalt-precorrin-4 Transmethylase, Domain 2"/>
    <property type="match status" value="1"/>
</dbReference>
<evidence type="ECO:0000256" key="6">
    <source>
        <dbReference type="ARBA" id="ARBA00023244"/>
    </source>
</evidence>
<gene>
    <name evidence="10" type="ORF">SAMN04488023_10633</name>
</gene>
<dbReference type="GO" id="GO:0004851">
    <property type="term" value="F:uroporphyrin-III C-methyltransferase activity"/>
    <property type="evidence" value="ECO:0007669"/>
    <property type="project" value="UniProtKB-EC"/>
</dbReference>
<dbReference type="InterPro" id="IPR014777">
    <property type="entry name" value="4pyrrole_Mease_sub1"/>
</dbReference>
<accession>A0A1H9ML94</accession>
<dbReference type="FunFam" id="3.40.1010.10:FF:000001">
    <property type="entry name" value="Siroheme synthase"/>
    <property type="match status" value="1"/>
</dbReference>
<dbReference type="STRING" id="390241.SAMN04488023_10633"/>
<dbReference type="PANTHER" id="PTHR45790">
    <property type="entry name" value="SIROHEME SYNTHASE-RELATED"/>
    <property type="match status" value="1"/>
</dbReference>
<evidence type="ECO:0000256" key="1">
    <source>
        <dbReference type="ARBA" id="ARBA00005879"/>
    </source>
</evidence>
<dbReference type="InterPro" id="IPR014776">
    <property type="entry name" value="4pyrrole_Mease_sub2"/>
</dbReference>
<dbReference type="EC" id="2.1.1.107" evidence="2"/>
<dbReference type="InterPro" id="IPR003043">
    <property type="entry name" value="Uropor_MeTrfase_CS"/>
</dbReference>
<dbReference type="AlphaFoldDB" id="A0A1H9ML94"/>
<keyword evidence="4 8" id="KW-0808">Transferase</keyword>
<comment type="similarity">
    <text evidence="1 8">Belongs to the precorrin methyltransferase family.</text>
</comment>
<protein>
    <recommendedName>
        <fullName evidence="2">uroporphyrinogen-III C-methyltransferase</fullName>
        <ecNumber evidence="2">2.1.1.107</ecNumber>
    </recommendedName>
</protein>
<evidence type="ECO:0000256" key="5">
    <source>
        <dbReference type="ARBA" id="ARBA00022691"/>
    </source>
</evidence>
<keyword evidence="5" id="KW-0949">S-adenosyl-L-methionine</keyword>
<evidence type="ECO:0000313" key="10">
    <source>
        <dbReference type="EMBL" id="SER24480.1"/>
    </source>
</evidence>
<dbReference type="SUPFAM" id="SSF53790">
    <property type="entry name" value="Tetrapyrrole methylase"/>
    <property type="match status" value="1"/>
</dbReference>
<dbReference type="InterPro" id="IPR006366">
    <property type="entry name" value="CobA/CysG_C"/>
</dbReference>
<keyword evidence="6" id="KW-0627">Porphyrin biosynthesis</keyword>
<evidence type="ECO:0000256" key="2">
    <source>
        <dbReference type="ARBA" id="ARBA00012162"/>
    </source>
</evidence>
<dbReference type="Proteomes" id="UP000199572">
    <property type="component" value="Unassembled WGS sequence"/>
</dbReference>
<dbReference type="NCBIfam" id="TIGR01469">
    <property type="entry name" value="cobA_cysG_Cterm"/>
    <property type="match status" value="1"/>
</dbReference>
<dbReference type="InterPro" id="IPR035996">
    <property type="entry name" value="4pyrrol_Methylase_sf"/>
</dbReference>
<evidence type="ECO:0000259" key="9">
    <source>
        <dbReference type="Pfam" id="PF00590"/>
    </source>
</evidence>
<dbReference type="PROSITE" id="PS00840">
    <property type="entry name" value="SUMT_2"/>
    <property type="match status" value="1"/>
</dbReference>
<feature type="domain" description="Tetrapyrrole methylase" evidence="9">
    <location>
        <begin position="10"/>
        <end position="217"/>
    </location>
</feature>
<keyword evidence="11" id="KW-1185">Reference proteome</keyword>
<proteinExistence type="inferred from homology"/>
<evidence type="ECO:0000256" key="8">
    <source>
        <dbReference type="RuleBase" id="RU003960"/>
    </source>
</evidence>
<dbReference type="PANTHER" id="PTHR45790:SF3">
    <property type="entry name" value="S-ADENOSYL-L-METHIONINE-DEPENDENT UROPORPHYRINOGEN III METHYLTRANSFERASE, CHLOROPLASTIC"/>
    <property type="match status" value="1"/>
</dbReference>
<evidence type="ECO:0000313" key="11">
    <source>
        <dbReference type="Proteomes" id="UP000199572"/>
    </source>
</evidence>
<evidence type="ECO:0000256" key="3">
    <source>
        <dbReference type="ARBA" id="ARBA00022603"/>
    </source>
</evidence>
<dbReference type="Gene3D" id="3.40.1010.10">
    <property type="entry name" value="Cobalt-precorrin-4 Transmethylase, Domain 1"/>
    <property type="match status" value="1"/>
</dbReference>
<dbReference type="Pfam" id="PF00590">
    <property type="entry name" value="TP_methylase"/>
    <property type="match status" value="1"/>
</dbReference>
<dbReference type="OrthoDB" id="9815856at2"/>
<dbReference type="GO" id="GO:0032259">
    <property type="term" value="P:methylation"/>
    <property type="evidence" value="ECO:0007669"/>
    <property type="project" value="UniProtKB-KW"/>
</dbReference>
<reference evidence="10 11" key="1">
    <citation type="submission" date="2016-10" db="EMBL/GenBank/DDBJ databases">
        <authorList>
            <person name="de Groot N.N."/>
        </authorList>
    </citation>
    <scope>NUCLEOTIDE SEQUENCE [LARGE SCALE GENOMIC DNA]</scope>
    <source>
        <strain evidence="10 11">DSM 18610</strain>
    </source>
</reference>
<evidence type="ECO:0000256" key="4">
    <source>
        <dbReference type="ARBA" id="ARBA00022679"/>
    </source>
</evidence>
<dbReference type="EMBL" id="FOGG01000006">
    <property type="protein sequence ID" value="SER24480.1"/>
    <property type="molecule type" value="Genomic_DNA"/>
</dbReference>
<evidence type="ECO:0000256" key="7">
    <source>
        <dbReference type="ARBA" id="ARBA00025705"/>
    </source>
</evidence>
<dbReference type="NCBIfam" id="NF004790">
    <property type="entry name" value="PRK06136.1"/>
    <property type="match status" value="1"/>
</dbReference>
<dbReference type="InterPro" id="IPR050161">
    <property type="entry name" value="Siro_Cobalamin_biosynth"/>
</dbReference>
<comment type="pathway">
    <text evidence="7">Porphyrin-containing compound metabolism; siroheme biosynthesis; precorrin-2 from uroporphyrinogen III: step 1/1.</text>
</comment>
<name>A0A1H9ML94_9SPHI</name>
<dbReference type="CDD" id="cd11642">
    <property type="entry name" value="SUMT"/>
    <property type="match status" value="1"/>
</dbReference>